<evidence type="ECO:0000313" key="2">
    <source>
        <dbReference type="Proteomes" id="UP000593562"/>
    </source>
</evidence>
<evidence type="ECO:0000313" key="1">
    <source>
        <dbReference type="EMBL" id="KAF5728632.1"/>
    </source>
</evidence>
<reference evidence="1 2" key="1">
    <citation type="journal article" date="2020" name="Nat. Commun.">
        <title>Genome of Tripterygium wilfordii and identification of cytochrome P450 involved in triptolide biosynthesis.</title>
        <authorList>
            <person name="Tu L."/>
            <person name="Su P."/>
            <person name="Zhang Z."/>
            <person name="Gao L."/>
            <person name="Wang J."/>
            <person name="Hu T."/>
            <person name="Zhou J."/>
            <person name="Zhang Y."/>
            <person name="Zhao Y."/>
            <person name="Liu Y."/>
            <person name="Song Y."/>
            <person name="Tong Y."/>
            <person name="Lu Y."/>
            <person name="Yang J."/>
            <person name="Xu C."/>
            <person name="Jia M."/>
            <person name="Peters R.J."/>
            <person name="Huang L."/>
            <person name="Gao W."/>
        </authorList>
    </citation>
    <scope>NUCLEOTIDE SEQUENCE [LARGE SCALE GENOMIC DNA]</scope>
    <source>
        <strain evidence="2">cv. XIE 37</strain>
        <tissue evidence="1">Leaf</tissue>
    </source>
</reference>
<dbReference type="InParanoid" id="A0A7J7C3C7"/>
<name>A0A7J7C3C7_TRIWF</name>
<protein>
    <submittedName>
        <fullName evidence="1">Uncharacterized protein</fullName>
    </submittedName>
</protein>
<accession>A0A7J7C3C7</accession>
<dbReference type="EMBL" id="JAAARO010000021">
    <property type="protein sequence ID" value="KAF5728632.1"/>
    <property type="molecule type" value="Genomic_DNA"/>
</dbReference>
<dbReference type="Proteomes" id="UP000593562">
    <property type="component" value="Unassembled WGS sequence"/>
</dbReference>
<keyword evidence="2" id="KW-1185">Reference proteome</keyword>
<dbReference type="AlphaFoldDB" id="A0A7J7C3C7"/>
<gene>
    <name evidence="1" type="ORF">HS088_TW21G00781</name>
</gene>
<comment type="caution">
    <text evidence="1">The sequence shown here is derived from an EMBL/GenBank/DDBJ whole genome shotgun (WGS) entry which is preliminary data.</text>
</comment>
<proteinExistence type="predicted"/>
<organism evidence="1 2">
    <name type="scientific">Tripterygium wilfordii</name>
    <name type="common">Thunder God vine</name>
    <dbReference type="NCBI Taxonomy" id="458696"/>
    <lineage>
        <taxon>Eukaryota</taxon>
        <taxon>Viridiplantae</taxon>
        <taxon>Streptophyta</taxon>
        <taxon>Embryophyta</taxon>
        <taxon>Tracheophyta</taxon>
        <taxon>Spermatophyta</taxon>
        <taxon>Magnoliopsida</taxon>
        <taxon>eudicotyledons</taxon>
        <taxon>Gunneridae</taxon>
        <taxon>Pentapetalae</taxon>
        <taxon>rosids</taxon>
        <taxon>fabids</taxon>
        <taxon>Celastrales</taxon>
        <taxon>Celastraceae</taxon>
        <taxon>Tripterygium</taxon>
    </lineage>
</organism>
<sequence length="155" mass="17411">MKLAHLIRADFPGLTSLLMDASYKLYGFEDELISIGRLLRKKRNNDSIKAVGVMDNLQRAFSGRATLCSLPATEGEKNSLLTHEEKWDAHLGYGLPKGTGGEVIVTSRKEGLVMMMVGEENLHQLQPYSDPESCWSIFIDTVRRDGVVFNPKWKI</sequence>